<dbReference type="Gene3D" id="2.40.10.350">
    <property type="entry name" value="Rod shape-determining protein MreC, domain 2"/>
    <property type="match status" value="1"/>
</dbReference>
<evidence type="ECO:0000313" key="8">
    <source>
        <dbReference type="EMBL" id="SNV69640.1"/>
    </source>
</evidence>
<dbReference type="GO" id="GO:0005886">
    <property type="term" value="C:plasma membrane"/>
    <property type="evidence" value="ECO:0007669"/>
    <property type="project" value="TreeGrafter"/>
</dbReference>
<reference evidence="8 9" key="1">
    <citation type="submission" date="2017-06" db="EMBL/GenBank/DDBJ databases">
        <authorList>
            <consortium name="Pathogen Informatics"/>
        </authorList>
    </citation>
    <scope>NUCLEOTIDE SEQUENCE [LARGE SCALE GENOMIC DNA]</scope>
    <source>
        <strain evidence="8 9">NCTC12018</strain>
    </source>
</reference>
<dbReference type="InterPro" id="IPR042175">
    <property type="entry name" value="Cell/Rod_MreC_2"/>
</dbReference>
<dbReference type="RefSeq" id="WP_095066224.1">
    <property type="nucleotide sequence ID" value="NZ_LT906470.1"/>
</dbReference>
<organism evidence="8 9">
    <name type="scientific">Veillonella rodentium</name>
    <dbReference type="NCBI Taxonomy" id="248315"/>
    <lineage>
        <taxon>Bacteria</taxon>
        <taxon>Bacillati</taxon>
        <taxon>Bacillota</taxon>
        <taxon>Negativicutes</taxon>
        <taxon>Veillonellales</taxon>
        <taxon>Veillonellaceae</taxon>
        <taxon>Veillonella</taxon>
    </lineage>
</organism>
<dbReference type="AlphaFoldDB" id="A0A239ZFL6"/>
<keyword evidence="6" id="KW-0472">Membrane</keyword>
<dbReference type="NCBIfam" id="TIGR00219">
    <property type="entry name" value="mreC"/>
    <property type="match status" value="1"/>
</dbReference>
<gene>
    <name evidence="8" type="ORF">SAMEA44547418_01308</name>
</gene>
<evidence type="ECO:0000256" key="4">
    <source>
        <dbReference type="ARBA" id="ARBA00032089"/>
    </source>
</evidence>
<proteinExistence type="inferred from homology"/>
<feature type="domain" description="Rod shape-determining protein MreC beta-barrel core" evidence="7">
    <location>
        <begin position="121"/>
        <end position="270"/>
    </location>
</feature>
<dbReference type="InterPro" id="IPR042177">
    <property type="entry name" value="Cell/Rod_1"/>
</dbReference>
<dbReference type="PANTHER" id="PTHR34138:SF1">
    <property type="entry name" value="CELL SHAPE-DETERMINING PROTEIN MREC"/>
    <property type="match status" value="1"/>
</dbReference>
<evidence type="ECO:0000256" key="5">
    <source>
        <dbReference type="PIRNR" id="PIRNR038471"/>
    </source>
</evidence>
<feature type="transmembrane region" description="Helical" evidence="6">
    <location>
        <begin position="7"/>
        <end position="26"/>
    </location>
</feature>
<keyword evidence="3 5" id="KW-0133">Cell shape</keyword>
<evidence type="ECO:0000259" key="7">
    <source>
        <dbReference type="Pfam" id="PF04085"/>
    </source>
</evidence>
<protein>
    <recommendedName>
        <fullName evidence="2 5">Cell shape-determining protein MreC</fullName>
    </recommendedName>
    <alternativeName>
        <fullName evidence="4 5">Cell shape protein MreC</fullName>
    </alternativeName>
</protein>
<dbReference type="PANTHER" id="PTHR34138">
    <property type="entry name" value="CELL SHAPE-DETERMINING PROTEIN MREC"/>
    <property type="match status" value="1"/>
</dbReference>
<comment type="similarity">
    <text evidence="1 5">Belongs to the MreC family.</text>
</comment>
<accession>A0A239ZFL6</accession>
<evidence type="ECO:0000256" key="1">
    <source>
        <dbReference type="ARBA" id="ARBA00009369"/>
    </source>
</evidence>
<dbReference type="EMBL" id="LT906470">
    <property type="protein sequence ID" value="SNV69640.1"/>
    <property type="molecule type" value="Genomic_DNA"/>
</dbReference>
<evidence type="ECO:0000256" key="6">
    <source>
        <dbReference type="SAM" id="Phobius"/>
    </source>
</evidence>
<name>A0A239ZFL6_9FIRM</name>
<keyword evidence="6" id="KW-0812">Transmembrane</keyword>
<dbReference type="KEGG" id="vrm:44547418_01308"/>
<comment type="function">
    <text evidence="5">Involved in formation and maintenance of cell shape.</text>
</comment>
<dbReference type="InterPro" id="IPR055342">
    <property type="entry name" value="MreC_beta-barrel_core"/>
</dbReference>
<dbReference type="Gene3D" id="2.40.10.340">
    <property type="entry name" value="Rod shape-determining protein MreC, domain 1"/>
    <property type="match status" value="1"/>
</dbReference>
<dbReference type="InterPro" id="IPR007221">
    <property type="entry name" value="MreC"/>
</dbReference>
<dbReference type="Proteomes" id="UP000214973">
    <property type="component" value="Chromosome 1"/>
</dbReference>
<dbReference type="PIRSF" id="PIRSF038471">
    <property type="entry name" value="MreC"/>
    <property type="match status" value="1"/>
</dbReference>
<evidence type="ECO:0000313" key="9">
    <source>
        <dbReference type="Proteomes" id="UP000214973"/>
    </source>
</evidence>
<dbReference type="GO" id="GO:0008360">
    <property type="term" value="P:regulation of cell shape"/>
    <property type="evidence" value="ECO:0007669"/>
    <property type="project" value="UniProtKB-KW"/>
</dbReference>
<sequence length="305" mass="32774">MIQSDRKLIIVVVISCILLALLGFAWKQRTSIPFVTVTLEGITTPFAYGSARMLAGIQTGITVIDDAIHSTSESEEEVARKAALEQKVVNYDEVVAENIRLRQLLDYKSSHSEFTMTLAGIITKDYGTWTNTFTIDKGSEDGIDVNMAVVVPSGVVGFITDVYPHSARVQTILDPRSAIGILVQRPESRLSGVVKGNGNAPGTPTMVNIARDGDVLVGDKLVTSGYGGIYPKGLPVGNVMSIENDSEGFVKNAVINPSVDFHRLEEVFIITSSSVSAPTKPGLETKLVPQTQRDQVEGAKGAIKP</sequence>
<keyword evidence="9" id="KW-1185">Reference proteome</keyword>
<keyword evidence="6" id="KW-1133">Transmembrane helix</keyword>
<dbReference type="Pfam" id="PF04085">
    <property type="entry name" value="MreC"/>
    <property type="match status" value="1"/>
</dbReference>
<evidence type="ECO:0000256" key="3">
    <source>
        <dbReference type="ARBA" id="ARBA00022960"/>
    </source>
</evidence>
<evidence type="ECO:0000256" key="2">
    <source>
        <dbReference type="ARBA" id="ARBA00013855"/>
    </source>
</evidence>